<dbReference type="GO" id="GO:0005576">
    <property type="term" value="C:extracellular region"/>
    <property type="evidence" value="ECO:0007669"/>
    <property type="project" value="InterPro"/>
</dbReference>
<evidence type="ECO:0000259" key="3">
    <source>
        <dbReference type="PROSITE" id="PS50940"/>
    </source>
</evidence>
<feature type="compositionally biased region" description="Polar residues" evidence="1">
    <location>
        <begin position="126"/>
        <end position="135"/>
    </location>
</feature>
<feature type="domain" description="Chitin-binding type-2" evidence="3">
    <location>
        <begin position="858"/>
        <end position="918"/>
    </location>
</feature>
<feature type="region of interest" description="Disordered" evidence="1">
    <location>
        <begin position="124"/>
        <end position="190"/>
    </location>
</feature>
<reference evidence="4" key="1">
    <citation type="submission" date="2013-05" db="EMBL/GenBank/DDBJ databases">
        <authorList>
            <person name="Yim A.K.Y."/>
            <person name="Chan T.F."/>
            <person name="Ji K.M."/>
            <person name="Liu X.Y."/>
            <person name="Zhou J.W."/>
            <person name="Li R.Q."/>
            <person name="Yang K.Y."/>
            <person name="Li J."/>
            <person name="Li M."/>
            <person name="Law P.T.W."/>
            <person name="Wu Y.L."/>
            <person name="Cai Z.L."/>
            <person name="Qin H."/>
            <person name="Bao Y."/>
            <person name="Leung R.K.K."/>
            <person name="Ng P.K.S."/>
            <person name="Zou J."/>
            <person name="Zhong X.J."/>
            <person name="Ran P.X."/>
            <person name="Zhong N.S."/>
            <person name="Liu Z.G."/>
            <person name="Tsui S.K.W."/>
        </authorList>
    </citation>
    <scope>NUCLEOTIDE SEQUENCE</scope>
    <source>
        <strain evidence="4">Derf</strain>
        <tissue evidence="4">Whole organism</tissue>
    </source>
</reference>
<feature type="compositionally biased region" description="Polar residues" evidence="1">
    <location>
        <begin position="430"/>
        <end position="450"/>
    </location>
</feature>
<dbReference type="Proteomes" id="UP000790347">
    <property type="component" value="Unassembled WGS sequence"/>
</dbReference>
<accession>A0A922I798</accession>
<feature type="compositionally biased region" description="Acidic residues" evidence="1">
    <location>
        <begin position="506"/>
        <end position="517"/>
    </location>
</feature>
<feature type="compositionally biased region" description="Low complexity" evidence="1">
    <location>
        <begin position="144"/>
        <end position="154"/>
    </location>
</feature>
<evidence type="ECO:0000313" key="5">
    <source>
        <dbReference type="Proteomes" id="UP000790347"/>
    </source>
</evidence>
<dbReference type="AlphaFoldDB" id="A0A922I798"/>
<dbReference type="Pfam" id="PF01607">
    <property type="entry name" value="CBM_14"/>
    <property type="match status" value="1"/>
</dbReference>
<comment type="caution">
    <text evidence="4">The sequence shown here is derived from an EMBL/GenBank/DDBJ whole genome shotgun (WGS) entry which is preliminary data.</text>
</comment>
<dbReference type="EMBL" id="ASGP02000002">
    <property type="protein sequence ID" value="KAH9520713.1"/>
    <property type="molecule type" value="Genomic_DNA"/>
</dbReference>
<dbReference type="SUPFAM" id="SSF57625">
    <property type="entry name" value="Invertebrate chitin-binding proteins"/>
    <property type="match status" value="1"/>
</dbReference>
<evidence type="ECO:0000256" key="1">
    <source>
        <dbReference type="SAM" id="MobiDB-lite"/>
    </source>
</evidence>
<keyword evidence="2" id="KW-0732">Signal</keyword>
<feature type="signal peptide" evidence="2">
    <location>
        <begin position="1"/>
        <end position="26"/>
    </location>
</feature>
<sequence length="927" mass="107592">MYLKNSCCHFLNILSILTIFLQSLSAQIMAPIINPMMANIRPIIPIPIPIRPIIFTPISFHPIAATPPIAATFMNDPPAPPIPPVSVIDEATPFMNFVQRNFWSRMSNEPSSMFMRKWDKRPFMNDRSSNNIQRQPSDHDWYQDNNENNNNNNNNRDRNSRQEFRQRHWPSNSRSDHNFHQPINDDANDEVDGYDRAAAMAQMYDSFGPVWAESMNMNSMGLIPWHQFHHYHHHHDQHHHRKMFSSPADNPNGFQPTPILSPHPNMNFPLIANRFSPIPMPLFDDYDDSFTGDTMVGQASQINEHGINRNNNHNGSNNIIYVVNIDGRKGSKNNVKAIRLDDYLARNNNNNNNYNQRQRQPRFPWLNGKNQIDRSLSSTTMMNRNRKNINNDNRWNRLTFVNNKNNNNNKTNRSFSSSPPPMKKLPKIVNSGNRQSTTATTISKTKLHNNQSLIDENNNRQNNIDHHSSIRLINVSAKINVDGDHNNGDNNNNKTTSIIAKPDDSILNDEHDDDDDDGRNKSNENNEISTPSPILSMLAVHRHQLQQLSMLRARLKLLKNNLNYHHHHHQQQQQQQQRQQQLHDKQQDDLNANNESNIELDYDNDDNYMNHKIIHEKKDDRIKNDTIKNHIERQLYRQAEMNNGNNKNFDHRHHRLHQQSNEGQQTNTNNKHNRRHVTFLSKKRNQNSSHNKFKYYGSSHYNHHLGDYDNRANVHNNIVTIGNTNLTATMISNPFRVQANNFNSSINMISHGIDEKNTMNDNKINDVVDHHQYSNQSINLMNSNMANINHKQSIDQGYEQSLNMDDDKITDNMEWSNSSILNEKLEYHDGDNNNAFNKSVNLLAKRRSPLCSISSKIIDYCRVYPNGYLADYDHYCQSYFHCAYHNGIIKIKQLTCPNGEKFDQEISICRTGPVNCDNKPAKSSLSS</sequence>
<proteinExistence type="predicted"/>
<dbReference type="InterPro" id="IPR002557">
    <property type="entry name" value="Chitin-bd_dom"/>
</dbReference>
<feature type="region of interest" description="Disordered" evidence="1">
    <location>
        <begin position="481"/>
        <end position="533"/>
    </location>
</feature>
<name>A0A922I798_DERFA</name>
<gene>
    <name evidence="4" type="ORF">DERF_004403</name>
</gene>
<feature type="chain" id="PRO_5037587370" description="Chitin-binding type-2 domain-containing protein" evidence="2">
    <location>
        <begin position="27"/>
        <end position="927"/>
    </location>
</feature>
<dbReference type="PROSITE" id="PS50940">
    <property type="entry name" value="CHIT_BIND_II"/>
    <property type="match status" value="1"/>
</dbReference>
<evidence type="ECO:0000256" key="2">
    <source>
        <dbReference type="SAM" id="SignalP"/>
    </source>
</evidence>
<dbReference type="GO" id="GO:0008061">
    <property type="term" value="F:chitin binding"/>
    <property type="evidence" value="ECO:0007669"/>
    <property type="project" value="InterPro"/>
</dbReference>
<organism evidence="4 5">
    <name type="scientific">Dermatophagoides farinae</name>
    <name type="common">American house dust mite</name>
    <dbReference type="NCBI Taxonomy" id="6954"/>
    <lineage>
        <taxon>Eukaryota</taxon>
        <taxon>Metazoa</taxon>
        <taxon>Ecdysozoa</taxon>
        <taxon>Arthropoda</taxon>
        <taxon>Chelicerata</taxon>
        <taxon>Arachnida</taxon>
        <taxon>Acari</taxon>
        <taxon>Acariformes</taxon>
        <taxon>Sarcoptiformes</taxon>
        <taxon>Astigmata</taxon>
        <taxon>Psoroptidia</taxon>
        <taxon>Analgoidea</taxon>
        <taxon>Pyroglyphidae</taxon>
        <taxon>Dermatophagoidinae</taxon>
        <taxon>Dermatophagoides</taxon>
    </lineage>
</organism>
<feature type="region of interest" description="Disordered" evidence="1">
    <location>
        <begin position="565"/>
        <end position="587"/>
    </location>
</feature>
<feature type="compositionally biased region" description="Low complexity" evidence="1">
    <location>
        <begin position="571"/>
        <end position="580"/>
    </location>
</feature>
<protein>
    <recommendedName>
        <fullName evidence="3">Chitin-binding type-2 domain-containing protein</fullName>
    </recommendedName>
</protein>
<dbReference type="InterPro" id="IPR036508">
    <property type="entry name" value="Chitin-bd_dom_sf"/>
</dbReference>
<feature type="region of interest" description="Disordered" evidence="1">
    <location>
        <begin position="402"/>
        <end position="450"/>
    </location>
</feature>
<reference evidence="4" key="2">
    <citation type="journal article" date="2022" name="Res Sq">
        <title>Comparative Genomics Reveals Insights into the Divergent Evolution of Astigmatic Mites and Household Pest Adaptations.</title>
        <authorList>
            <person name="Xiong Q."/>
            <person name="Wan A.T.-Y."/>
            <person name="Liu X.-Y."/>
            <person name="Fung C.S.-H."/>
            <person name="Xiao X."/>
            <person name="Malainual N."/>
            <person name="Hou J."/>
            <person name="Wang L."/>
            <person name="Wang M."/>
            <person name="Yang K."/>
            <person name="Cui Y."/>
            <person name="Leung E."/>
            <person name="Nong W."/>
            <person name="Shin S.-K."/>
            <person name="Au S."/>
            <person name="Jeong K.Y."/>
            <person name="Chew F.T."/>
            <person name="Hui J."/>
            <person name="Leung T.F."/>
            <person name="Tungtrongchitr A."/>
            <person name="Zhong N."/>
            <person name="Liu Z."/>
            <person name="Tsui S."/>
        </authorList>
    </citation>
    <scope>NUCLEOTIDE SEQUENCE</scope>
    <source>
        <strain evidence="4">Derf</strain>
        <tissue evidence="4">Whole organism</tissue>
    </source>
</reference>
<feature type="compositionally biased region" description="Low complexity" evidence="1">
    <location>
        <begin position="402"/>
        <end position="417"/>
    </location>
</feature>
<keyword evidence="5" id="KW-1185">Reference proteome</keyword>
<feature type="compositionally biased region" description="Basic and acidic residues" evidence="1">
    <location>
        <begin position="155"/>
        <end position="166"/>
    </location>
</feature>
<evidence type="ECO:0000313" key="4">
    <source>
        <dbReference type="EMBL" id="KAH9520713.1"/>
    </source>
</evidence>